<keyword evidence="2" id="KW-0539">Nucleus</keyword>
<dbReference type="EMBL" id="ML003237">
    <property type="protein sequence ID" value="RKP34355.1"/>
    <property type="molecule type" value="Genomic_DNA"/>
</dbReference>
<accession>A0A4P9ZMK8</accession>
<evidence type="ECO:0000313" key="6">
    <source>
        <dbReference type="EMBL" id="RKP34355.1"/>
    </source>
</evidence>
<proteinExistence type="predicted"/>
<sequence>MGRAIEERLEAEPNAEDGLFLQRIGTRVAFHPGLARGPLFQRFLRVLTTADSAGATAEEPPKTTRSLLATLYELLLADPSLIHTLVQQEGGAPFRALLRRITSEINNFTAQVRVISLKLYALLNTLARANGLLLDRVPELDEQLPATLSRFIHDPHPKVRKASLDLIYYCHLSGYPLSASLYPVSVECLKDDYEYVRLGALRIVWLISKLYPLEVIEVRKHDYSDSIRLVDDAFVKVCDMVNDISMTIRTEACVLLGSYFDVQFNYLSQTLSKKIMSHLKRRPAFAKGGSKRDGGSGRSNRNIIPVAEGDMDVESDDFRILDSGACGAFVHGLEDEYREVRNAAINSICELCLQSAEFSQQAVDYLVDIFNDEIDYVRLNAITSLTKIASRYPITLDREQLQIIFGVMEDADPKIRQSIHSLVSSVLLADVPALMTTVETLSDSLLRHSDDQASIYRCLRSVGYRHRNSIDSALVEKLLKIEKHFLTREINQDDLVLTAHLALILNAAENRSAFMSILPPFIFNYIPYLHDKFPDCFPEPRRLGGAARDRATEYLTDSVLKTSIVPRARLDNITAVPRDICLRIPAVLTLVKQGQRSRAQRFIRQQIQQLRTTIAFDPSPITPAPGKLVQPFLQSLALVLNAQALVGRTSDTAAWCNLPGDLMARAYRLEHAYLGHSPQTRYALGLLRLFAHILFTFIPASKGERRDPPQLQALRAQLVQTEVPATQFNSQLYRFAQQLQLEPCGDRDCFKPVSVNITQPISNPDKPLTVLGAFPLSLTIEATLYWIHDLSAIRIRLTLPDFTNVYFQPPLIHFTPTGPLSYRLQTTVGHSLSGYSGLSTVELALVLAYPLECPEIDASLSRNSSSDQKRCLSQATSDDNDDNPSEESTVSDLAYVDLLVKPIQIFTNLVPTA</sequence>
<gene>
    <name evidence="6" type="ORF">BJ085DRAFT_14561</name>
</gene>
<feature type="domain" description="Integrator complex subunit 4/Protein SIEL C-terminal Ig-like" evidence="5">
    <location>
        <begin position="756"/>
        <end position="870"/>
    </location>
</feature>
<dbReference type="PANTHER" id="PTHR20938:SF0">
    <property type="entry name" value="INTEGRATOR COMPLEX SUBUNIT 4"/>
    <property type="match status" value="1"/>
</dbReference>
<organism evidence="6 7">
    <name type="scientific">Dimargaris cristalligena</name>
    <dbReference type="NCBI Taxonomy" id="215637"/>
    <lineage>
        <taxon>Eukaryota</taxon>
        <taxon>Fungi</taxon>
        <taxon>Fungi incertae sedis</taxon>
        <taxon>Zoopagomycota</taxon>
        <taxon>Kickxellomycotina</taxon>
        <taxon>Dimargaritomycetes</taxon>
        <taxon>Dimargaritales</taxon>
        <taxon>Dimargaritaceae</taxon>
        <taxon>Dimargaris</taxon>
    </lineage>
</organism>
<dbReference type="Proteomes" id="UP000268162">
    <property type="component" value="Unassembled WGS sequence"/>
</dbReference>
<protein>
    <submittedName>
        <fullName evidence="6">Armadillo-type protein</fullName>
    </submittedName>
</protein>
<dbReference type="InterPro" id="IPR011989">
    <property type="entry name" value="ARM-like"/>
</dbReference>
<feature type="region of interest" description="Disordered" evidence="3">
    <location>
        <begin position="867"/>
        <end position="889"/>
    </location>
</feature>
<name>A0A4P9ZMK8_9FUNG</name>
<dbReference type="Pfam" id="PF12717">
    <property type="entry name" value="Cnd1"/>
    <property type="match status" value="1"/>
</dbReference>
<evidence type="ECO:0000259" key="4">
    <source>
        <dbReference type="Pfam" id="PF12717"/>
    </source>
</evidence>
<dbReference type="Pfam" id="PF25458">
    <property type="entry name" value="INTS4_C"/>
    <property type="match status" value="1"/>
</dbReference>
<keyword evidence="7" id="KW-1185">Reference proteome</keyword>
<dbReference type="STRING" id="215637.A0A4P9ZMK8"/>
<dbReference type="GO" id="GO:0016180">
    <property type="term" value="P:snRNA processing"/>
    <property type="evidence" value="ECO:0007669"/>
    <property type="project" value="TreeGrafter"/>
</dbReference>
<evidence type="ECO:0000256" key="1">
    <source>
        <dbReference type="ARBA" id="ARBA00004123"/>
    </source>
</evidence>
<dbReference type="AlphaFoldDB" id="A0A4P9ZMK8"/>
<feature type="domain" description="Condensin complex subunit 1 C-terminal" evidence="4">
    <location>
        <begin position="340"/>
        <end position="480"/>
    </location>
</feature>
<evidence type="ECO:0000259" key="5">
    <source>
        <dbReference type="Pfam" id="PF25458"/>
    </source>
</evidence>
<reference evidence="7" key="1">
    <citation type="journal article" date="2018" name="Nat. Microbiol.">
        <title>Leveraging single-cell genomics to expand the fungal tree of life.</title>
        <authorList>
            <person name="Ahrendt S.R."/>
            <person name="Quandt C.A."/>
            <person name="Ciobanu D."/>
            <person name="Clum A."/>
            <person name="Salamov A."/>
            <person name="Andreopoulos B."/>
            <person name="Cheng J.F."/>
            <person name="Woyke T."/>
            <person name="Pelin A."/>
            <person name="Henrissat B."/>
            <person name="Reynolds N.K."/>
            <person name="Benny G.L."/>
            <person name="Smith M.E."/>
            <person name="James T.Y."/>
            <person name="Grigoriev I.V."/>
        </authorList>
    </citation>
    <scope>NUCLEOTIDE SEQUENCE [LARGE SCALE GENOMIC DNA]</scope>
    <source>
        <strain evidence="7">RSA 468</strain>
    </source>
</reference>
<dbReference type="InterPro" id="IPR016024">
    <property type="entry name" value="ARM-type_fold"/>
</dbReference>
<feature type="compositionally biased region" description="Polar residues" evidence="3">
    <location>
        <begin position="867"/>
        <end position="877"/>
    </location>
</feature>
<dbReference type="SUPFAM" id="SSF48371">
    <property type="entry name" value="ARM repeat"/>
    <property type="match status" value="1"/>
</dbReference>
<evidence type="ECO:0000313" key="7">
    <source>
        <dbReference type="Proteomes" id="UP000268162"/>
    </source>
</evidence>
<comment type="subcellular location">
    <subcellularLocation>
        <location evidence="1">Nucleus</location>
    </subcellularLocation>
</comment>
<dbReference type="InterPro" id="IPR057412">
    <property type="entry name" value="INTS4_C"/>
</dbReference>
<evidence type="ECO:0000256" key="2">
    <source>
        <dbReference type="ARBA" id="ARBA00023242"/>
    </source>
</evidence>
<dbReference type="PANTHER" id="PTHR20938">
    <property type="entry name" value="INTEGRATOR COMPLEX SUBUNIT 4"/>
    <property type="match status" value="1"/>
</dbReference>
<dbReference type="GO" id="GO:0032039">
    <property type="term" value="C:integrator complex"/>
    <property type="evidence" value="ECO:0007669"/>
    <property type="project" value="TreeGrafter"/>
</dbReference>
<dbReference type="InterPro" id="IPR032682">
    <property type="entry name" value="Cnd1_C"/>
</dbReference>
<dbReference type="Gene3D" id="1.25.10.10">
    <property type="entry name" value="Leucine-rich Repeat Variant"/>
    <property type="match status" value="1"/>
</dbReference>
<evidence type="ECO:0000256" key="3">
    <source>
        <dbReference type="SAM" id="MobiDB-lite"/>
    </source>
</evidence>